<keyword evidence="2" id="KW-0732">Signal</keyword>
<dbReference type="PANTHER" id="PTHR43649">
    <property type="entry name" value="ARABINOSE-BINDING PROTEIN-RELATED"/>
    <property type="match status" value="1"/>
</dbReference>
<accession>A0A7X6KYE7</accession>
<dbReference type="InterPro" id="IPR050490">
    <property type="entry name" value="Bact_solute-bd_prot1"/>
</dbReference>
<dbReference type="SUPFAM" id="SSF53850">
    <property type="entry name" value="Periplasmic binding protein-like II"/>
    <property type="match status" value="1"/>
</dbReference>
<protein>
    <submittedName>
        <fullName evidence="3">Carbohydrate ABC transporter substrate-binding protein</fullName>
    </submittedName>
</protein>
<sequence length="458" mass="47216">MTLGGRKTISRRVVPAVALVGALAMTAACGGGGSADPAADDSATSGEITWWGWTPELGVGQQYIDAFNEEYPDITVTYKQVATADYDSAIRPALASDVGPDVFNIAPGGGIGSIQAYGDFAIDLSDAAEDALGADWESKLVSLGPEGLTDADGALKGLPLGSTFAGTLWINPDLFAEHGQTVPTTLDEWISTCEAFEAAGVTCFAHGAADNGFNQDLIHAIAESIEPGAWAAAVEGDGDWTDPTIVEAFTIYQEMFDNGIIGEGALGMQQYPDVNNQFISGGAAMVLMGTWYMQYSTVDGATAAVDASGVAGAEPFPIVAAEFPDMTGDGNPAPLFGDADYGLAVAAKSDYPEAATTFVTWLTTSEAAQQTVANALNDTPSLASITPGWDDIELVDADQQQDVLAELIERSNSVTDPRLGNVDTATGQAIGAAIQSVATKSQTPQEALETLASSVAGS</sequence>
<organism evidence="3 4">
    <name type="scientific">Cellulomonas denverensis</name>
    <dbReference type="NCBI Taxonomy" id="264297"/>
    <lineage>
        <taxon>Bacteria</taxon>
        <taxon>Bacillati</taxon>
        <taxon>Actinomycetota</taxon>
        <taxon>Actinomycetes</taxon>
        <taxon>Micrococcales</taxon>
        <taxon>Cellulomonadaceae</taxon>
        <taxon>Cellulomonas</taxon>
    </lineage>
</organism>
<feature type="chain" id="PRO_5038471889" evidence="2">
    <location>
        <begin position="31"/>
        <end position="458"/>
    </location>
</feature>
<evidence type="ECO:0000256" key="1">
    <source>
        <dbReference type="SAM" id="MobiDB-lite"/>
    </source>
</evidence>
<feature type="region of interest" description="Disordered" evidence="1">
    <location>
        <begin position="439"/>
        <end position="458"/>
    </location>
</feature>
<evidence type="ECO:0000313" key="3">
    <source>
        <dbReference type="EMBL" id="NKY24486.1"/>
    </source>
</evidence>
<evidence type="ECO:0000256" key="2">
    <source>
        <dbReference type="SAM" id="SignalP"/>
    </source>
</evidence>
<reference evidence="3 4" key="1">
    <citation type="submission" date="2020-04" db="EMBL/GenBank/DDBJ databases">
        <title>MicrobeNet Type strains.</title>
        <authorList>
            <person name="Nicholson A.C."/>
        </authorList>
    </citation>
    <scope>NUCLEOTIDE SEQUENCE [LARGE SCALE GENOMIC DNA]</scope>
    <source>
        <strain evidence="3 4">ATCC BAA-788</strain>
    </source>
</reference>
<proteinExistence type="predicted"/>
<evidence type="ECO:0000313" key="4">
    <source>
        <dbReference type="Proteomes" id="UP000581206"/>
    </source>
</evidence>
<dbReference type="Pfam" id="PF01547">
    <property type="entry name" value="SBP_bac_1"/>
    <property type="match status" value="1"/>
</dbReference>
<feature type="signal peptide" evidence="2">
    <location>
        <begin position="1"/>
        <end position="30"/>
    </location>
</feature>
<dbReference type="AlphaFoldDB" id="A0A7X6KYE7"/>
<dbReference type="EMBL" id="JAAXOX010000016">
    <property type="protein sequence ID" value="NKY24486.1"/>
    <property type="molecule type" value="Genomic_DNA"/>
</dbReference>
<keyword evidence="4" id="KW-1185">Reference proteome</keyword>
<comment type="caution">
    <text evidence="3">The sequence shown here is derived from an EMBL/GenBank/DDBJ whole genome shotgun (WGS) entry which is preliminary data.</text>
</comment>
<name>A0A7X6KYE7_9CELL</name>
<dbReference type="Gene3D" id="3.40.190.10">
    <property type="entry name" value="Periplasmic binding protein-like II"/>
    <property type="match status" value="2"/>
</dbReference>
<dbReference type="PROSITE" id="PS51257">
    <property type="entry name" value="PROKAR_LIPOPROTEIN"/>
    <property type="match status" value="1"/>
</dbReference>
<dbReference type="InterPro" id="IPR006059">
    <property type="entry name" value="SBP"/>
</dbReference>
<gene>
    <name evidence="3" type="ORF">HGA03_17645</name>
</gene>
<dbReference type="Proteomes" id="UP000581206">
    <property type="component" value="Unassembled WGS sequence"/>
</dbReference>
<dbReference type="RefSeq" id="WP_168631611.1">
    <property type="nucleotide sequence ID" value="NZ_BONL01000008.1"/>
</dbReference>